<evidence type="ECO:0000256" key="2">
    <source>
        <dbReference type="ARBA" id="ARBA00022723"/>
    </source>
</evidence>
<feature type="compositionally biased region" description="Polar residues" evidence="10">
    <location>
        <begin position="713"/>
        <end position="723"/>
    </location>
</feature>
<dbReference type="PROSITE" id="PS50157">
    <property type="entry name" value="ZINC_FINGER_C2H2_2"/>
    <property type="match status" value="2"/>
</dbReference>
<dbReference type="Pfam" id="PF00096">
    <property type="entry name" value="zf-C2H2"/>
    <property type="match status" value="2"/>
</dbReference>
<keyword evidence="3 9" id="KW-0863">Zinc-finger</keyword>
<feature type="compositionally biased region" description="Low complexity" evidence="10">
    <location>
        <begin position="752"/>
        <end position="776"/>
    </location>
</feature>
<evidence type="ECO:0000256" key="1">
    <source>
        <dbReference type="ARBA" id="ARBA00004123"/>
    </source>
</evidence>
<dbReference type="GO" id="GO:0003700">
    <property type="term" value="F:DNA-binding transcription factor activity"/>
    <property type="evidence" value="ECO:0007669"/>
    <property type="project" value="InterPro"/>
</dbReference>
<feature type="region of interest" description="Disordered" evidence="10">
    <location>
        <begin position="472"/>
        <end position="493"/>
    </location>
</feature>
<feature type="compositionally biased region" description="Basic and acidic residues" evidence="10">
    <location>
        <begin position="384"/>
        <end position="394"/>
    </location>
</feature>
<keyword evidence="7" id="KW-0539">Nucleus</keyword>
<dbReference type="FunFam" id="3.30.160.60:FF:002343">
    <property type="entry name" value="Zinc finger protein 33A"/>
    <property type="match status" value="1"/>
</dbReference>
<feature type="region of interest" description="Disordered" evidence="10">
    <location>
        <begin position="30"/>
        <end position="54"/>
    </location>
</feature>
<comment type="subcellular location">
    <subcellularLocation>
        <location evidence="1">Nucleus</location>
    </subcellularLocation>
</comment>
<evidence type="ECO:0000256" key="10">
    <source>
        <dbReference type="SAM" id="MobiDB-lite"/>
    </source>
</evidence>
<feature type="compositionally biased region" description="Low complexity" evidence="10">
    <location>
        <begin position="30"/>
        <end position="46"/>
    </location>
</feature>
<feature type="region of interest" description="Disordered" evidence="10">
    <location>
        <begin position="599"/>
        <end position="645"/>
    </location>
</feature>
<keyword evidence="13" id="KW-1185">Reference proteome</keyword>
<dbReference type="InterPro" id="IPR013087">
    <property type="entry name" value="Znf_C2H2_type"/>
</dbReference>
<dbReference type="SUPFAM" id="SSF57667">
    <property type="entry name" value="beta-beta-alpha zinc fingers"/>
    <property type="match status" value="1"/>
</dbReference>
<organism evidence="12 13">
    <name type="scientific">Mycena venus</name>
    <dbReference type="NCBI Taxonomy" id="2733690"/>
    <lineage>
        <taxon>Eukaryota</taxon>
        <taxon>Fungi</taxon>
        <taxon>Dikarya</taxon>
        <taxon>Basidiomycota</taxon>
        <taxon>Agaricomycotina</taxon>
        <taxon>Agaricomycetes</taxon>
        <taxon>Agaricomycetidae</taxon>
        <taxon>Agaricales</taxon>
        <taxon>Marasmiineae</taxon>
        <taxon>Mycenaceae</taxon>
        <taxon>Mycena</taxon>
    </lineage>
</organism>
<comment type="caution">
    <text evidence="12">The sequence shown here is derived from an EMBL/GenBank/DDBJ whole genome shotgun (WGS) entry which is preliminary data.</text>
</comment>
<reference evidence="12" key="1">
    <citation type="submission" date="2020-05" db="EMBL/GenBank/DDBJ databases">
        <title>Mycena genomes resolve the evolution of fungal bioluminescence.</title>
        <authorList>
            <person name="Tsai I.J."/>
        </authorList>
    </citation>
    <scope>NUCLEOTIDE SEQUENCE</scope>
    <source>
        <strain evidence="12">CCC161011</strain>
    </source>
</reference>
<name>A0A8H6XAQ7_9AGAR</name>
<dbReference type="PANTHER" id="PTHR47427">
    <property type="entry name" value="PROTEIN STE12"/>
    <property type="match status" value="1"/>
</dbReference>
<dbReference type="InterPro" id="IPR052127">
    <property type="entry name" value="STE12_transcription_factor"/>
</dbReference>
<dbReference type="GO" id="GO:1990526">
    <property type="term" value="C:Ste12p-Dig1p-Dig2p complex"/>
    <property type="evidence" value="ECO:0007669"/>
    <property type="project" value="TreeGrafter"/>
</dbReference>
<dbReference type="InterPro" id="IPR003120">
    <property type="entry name" value="Ste12"/>
</dbReference>
<keyword evidence="5" id="KW-0805">Transcription regulation</keyword>
<evidence type="ECO:0000256" key="9">
    <source>
        <dbReference type="PROSITE-ProRule" id="PRU00042"/>
    </source>
</evidence>
<evidence type="ECO:0000256" key="4">
    <source>
        <dbReference type="ARBA" id="ARBA00022833"/>
    </source>
</evidence>
<feature type="domain" description="C2H2-type" evidence="11">
    <location>
        <begin position="575"/>
        <end position="602"/>
    </location>
</feature>
<accession>A0A8H6XAQ7</accession>
<protein>
    <recommendedName>
        <fullName evidence="11">C2H2-type domain-containing protein</fullName>
    </recommendedName>
</protein>
<evidence type="ECO:0000313" key="12">
    <source>
        <dbReference type="EMBL" id="KAF7337070.1"/>
    </source>
</evidence>
<sequence length="848" mass="94151">MFVDYCLSCGKVLDDGRAYCDEQCQNGDLPSPSLSEASSTSYSPPLQYSHGQNVPPLVPSALGRALRAYSAHNRYSASSDSEVLQPAPLQDGTVSAPRPSTNSLSGSLFSSLTPQEAERLACLDRLKFFLATAPSRWDVEDEHGDGPDRSQPSRPALNRFLLPSQEYVTCVLWDGLFRITWTDIVRVLVFRFEAFGRPVRNMKKFEEGVQSDLRRLKIGVDACLEDPKSPLLQLLFNYQCVRTQKKQRVFYWSSVPHDKLFLDALERDLKREKMGHEPTTQITGEPALSFTYDDKRSLYEQFVVNRGVSEPHDEHAFDSESFRAGSSNASGSLHGVRRNSGDDADGPAIPFFAMFSLFEGSPTYEQHRKKNEKPSKLGPSPNGDGEHEEERRRRDARQYIASIPGVADQEMIVRLAGLSAGEIFIEQARKELKGGNANLGYGPYGQQAHPTYVQQLAHHQETLAASQVPRYQNVGHPQHPRPRQRQRSHDEAMREAYTANQEQAVPAAQAQGHSPGFALTGFPANATAQSAQFQSGSRELKTKAFICPLFSCGRLFKRMEHLRRHLRTHTMEGPFACPMCNKRFSRSDNLNRHVRTHQHADGFAGGAEWSETASGEDSSGEDEEVDDLTRDDDVSDPGGISVNLGIYGRPSGVGLGIGMGGGVSGMPAGSSRLGYMRVREWEVPSDVQEVIDDEEGLKRRYGRPGGKQPHWEATSSSQSNTPAFRSMNVPSPPPLDARASIAQFRPGSYYQPRLPSNSSSESLVLSPFSSPVPSSSFREEPRWRPPTRNSGEFPRGRWRVAVVARALPLRRVRFCVQRSHGEHALEPIAQQYPARAGLRHAPLGLAQL</sequence>
<evidence type="ECO:0000256" key="8">
    <source>
        <dbReference type="ARBA" id="ARBA00024345"/>
    </source>
</evidence>
<dbReference type="Proteomes" id="UP000620124">
    <property type="component" value="Unassembled WGS sequence"/>
</dbReference>
<gene>
    <name evidence="12" type="ORF">MVEN_02144200</name>
</gene>
<proteinExistence type="inferred from homology"/>
<feature type="region of interest" description="Disordered" evidence="10">
    <location>
        <begin position="363"/>
        <end position="394"/>
    </location>
</feature>
<comment type="similarity">
    <text evidence="8">Belongs to the STE12 transcription factor family.</text>
</comment>
<evidence type="ECO:0000256" key="5">
    <source>
        <dbReference type="ARBA" id="ARBA00023015"/>
    </source>
</evidence>
<feature type="region of interest" description="Disordered" evidence="10">
    <location>
        <begin position="692"/>
        <end position="738"/>
    </location>
</feature>
<dbReference type="SMART" id="SM00355">
    <property type="entry name" value="ZnF_C2H2"/>
    <property type="match status" value="2"/>
</dbReference>
<feature type="domain" description="C2H2-type" evidence="11">
    <location>
        <begin position="545"/>
        <end position="574"/>
    </location>
</feature>
<keyword evidence="2" id="KW-0479">Metal-binding</keyword>
<dbReference type="PANTHER" id="PTHR47427:SF1">
    <property type="entry name" value="PROTEIN STE12"/>
    <property type="match status" value="1"/>
</dbReference>
<feature type="region of interest" description="Disordered" evidence="10">
    <location>
        <begin position="319"/>
        <end position="342"/>
    </location>
</feature>
<dbReference type="GO" id="GO:0008270">
    <property type="term" value="F:zinc ion binding"/>
    <property type="evidence" value="ECO:0007669"/>
    <property type="project" value="UniProtKB-KW"/>
</dbReference>
<evidence type="ECO:0000259" key="11">
    <source>
        <dbReference type="PROSITE" id="PS50157"/>
    </source>
</evidence>
<keyword evidence="4" id="KW-0862">Zinc</keyword>
<dbReference type="Gene3D" id="3.30.160.60">
    <property type="entry name" value="Classic Zinc Finger"/>
    <property type="match status" value="2"/>
</dbReference>
<dbReference type="GO" id="GO:1990527">
    <property type="term" value="C:Tec1p-Ste12p-Dig1p complex"/>
    <property type="evidence" value="ECO:0007669"/>
    <property type="project" value="TreeGrafter"/>
</dbReference>
<evidence type="ECO:0000256" key="3">
    <source>
        <dbReference type="ARBA" id="ARBA00022771"/>
    </source>
</evidence>
<keyword evidence="6" id="KW-0804">Transcription</keyword>
<dbReference type="SMART" id="SM00424">
    <property type="entry name" value="STE"/>
    <property type="match status" value="1"/>
</dbReference>
<dbReference type="GO" id="GO:0005634">
    <property type="term" value="C:nucleus"/>
    <property type="evidence" value="ECO:0007669"/>
    <property type="project" value="UniProtKB-SubCell"/>
</dbReference>
<feature type="region of interest" description="Disordered" evidence="10">
    <location>
        <begin position="77"/>
        <end position="108"/>
    </location>
</feature>
<evidence type="ECO:0000256" key="6">
    <source>
        <dbReference type="ARBA" id="ARBA00023163"/>
    </source>
</evidence>
<dbReference type="OrthoDB" id="1095242at2759"/>
<dbReference type="Pfam" id="PF02200">
    <property type="entry name" value="STE"/>
    <property type="match status" value="1"/>
</dbReference>
<evidence type="ECO:0000256" key="7">
    <source>
        <dbReference type="ARBA" id="ARBA00023242"/>
    </source>
</evidence>
<evidence type="ECO:0000313" key="13">
    <source>
        <dbReference type="Proteomes" id="UP000620124"/>
    </source>
</evidence>
<feature type="region of interest" description="Disordered" evidence="10">
    <location>
        <begin position="752"/>
        <end position="791"/>
    </location>
</feature>
<dbReference type="AlphaFoldDB" id="A0A8H6XAQ7"/>
<dbReference type="EMBL" id="JACAZI010000022">
    <property type="protein sequence ID" value="KAF7337070.1"/>
    <property type="molecule type" value="Genomic_DNA"/>
</dbReference>
<dbReference type="InterPro" id="IPR036236">
    <property type="entry name" value="Znf_C2H2_sf"/>
</dbReference>
<dbReference type="PROSITE" id="PS00028">
    <property type="entry name" value="ZINC_FINGER_C2H2_1"/>
    <property type="match status" value="2"/>
</dbReference>